<evidence type="ECO:0000313" key="1">
    <source>
        <dbReference type="EMBL" id="CUN49009.1"/>
    </source>
</evidence>
<gene>
    <name evidence="1" type="ORF">ERS852450_00078</name>
</gene>
<proteinExistence type="predicted"/>
<sequence length="184" mass="21642">MLKEIKKESDVITNQDLFHEIIEKVKESEKWPSNLVDYEQADNYEAGLYDYEFRPIFTLQPGSNEGYYLNLYIRGYYSLTDKFDLVSLGTIKTLFTNKESIRQMAALYGECLIAYEEIMNNELDKFTRKGYDLFLVDEEGEIRHCLSGLSSKEKATERFKLCSVRYRKGVVRDNLTRKEFVLSK</sequence>
<dbReference type="AlphaFoldDB" id="A0A173XB42"/>
<reference evidence="1 2" key="1">
    <citation type="submission" date="2015-09" db="EMBL/GenBank/DDBJ databases">
        <authorList>
            <consortium name="Pathogen Informatics"/>
        </authorList>
    </citation>
    <scope>NUCLEOTIDE SEQUENCE [LARGE SCALE GENOMIC DNA]</scope>
    <source>
        <strain evidence="1 2">2789STDY5834835</strain>
    </source>
</reference>
<name>A0A173XB42_9FIRM</name>
<dbReference type="RefSeq" id="WP_055297769.1">
    <property type="nucleotide sequence ID" value="NZ_BLYK01000008.1"/>
</dbReference>
<dbReference type="EMBL" id="CYZL01000001">
    <property type="protein sequence ID" value="CUN49009.1"/>
    <property type="molecule type" value="Genomic_DNA"/>
</dbReference>
<evidence type="ECO:0000313" key="2">
    <source>
        <dbReference type="Proteomes" id="UP000095679"/>
    </source>
</evidence>
<organism evidence="1 2">
    <name type="scientific">Anaerobutyricum hallii</name>
    <dbReference type="NCBI Taxonomy" id="39488"/>
    <lineage>
        <taxon>Bacteria</taxon>
        <taxon>Bacillati</taxon>
        <taxon>Bacillota</taxon>
        <taxon>Clostridia</taxon>
        <taxon>Lachnospirales</taxon>
        <taxon>Lachnospiraceae</taxon>
        <taxon>Anaerobutyricum</taxon>
    </lineage>
</organism>
<accession>A0A173XB42</accession>
<protein>
    <submittedName>
        <fullName evidence="1">Uncharacterized protein</fullName>
    </submittedName>
</protein>
<dbReference type="Proteomes" id="UP000095679">
    <property type="component" value="Unassembled WGS sequence"/>
</dbReference>